<evidence type="ECO:0008006" key="4">
    <source>
        <dbReference type="Google" id="ProtNLM"/>
    </source>
</evidence>
<organism evidence="2 3">
    <name type="scientific">Capnocytophaga canimorsus</name>
    <dbReference type="NCBI Taxonomy" id="28188"/>
    <lineage>
        <taxon>Bacteria</taxon>
        <taxon>Pseudomonadati</taxon>
        <taxon>Bacteroidota</taxon>
        <taxon>Flavobacteriia</taxon>
        <taxon>Flavobacteriales</taxon>
        <taxon>Flavobacteriaceae</taxon>
        <taxon>Capnocytophaga</taxon>
    </lineage>
</organism>
<evidence type="ECO:0000313" key="3">
    <source>
        <dbReference type="Proteomes" id="UP000243753"/>
    </source>
</evidence>
<evidence type="ECO:0000256" key="1">
    <source>
        <dbReference type="SAM" id="Phobius"/>
    </source>
</evidence>
<dbReference type="Proteomes" id="UP000243753">
    <property type="component" value="Chromosome"/>
</dbReference>
<dbReference type="AlphaFoldDB" id="A0AAC9Z317"/>
<reference evidence="3" key="1">
    <citation type="submission" date="2017-06" db="EMBL/GenBank/DDBJ databases">
        <title>Capnocytophaga spp. assemblies.</title>
        <authorList>
            <person name="Gulvik C.A."/>
        </authorList>
    </citation>
    <scope>NUCLEOTIDE SEQUENCE [LARGE SCALE GENOMIC DNA]</scope>
    <source>
        <strain evidence="3">H3936</strain>
    </source>
</reference>
<accession>A0AAC9Z317</accession>
<dbReference type="EMBL" id="CP022389">
    <property type="protein sequence ID" value="ATA93498.1"/>
    <property type="molecule type" value="Genomic_DNA"/>
</dbReference>
<gene>
    <name evidence="2" type="ORF">CGC54_03680</name>
</gene>
<evidence type="ECO:0000313" key="2">
    <source>
        <dbReference type="EMBL" id="ATA93498.1"/>
    </source>
</evidence>
<keyword evidence="1" id="KW-0472">Membrane</keyword>
<sequence>MFTLRLNKGLKKIFLSILFFILIIFVLRKLYIHQNQKYTERMYLQNLAKCNVSDTINFRHKGNFRIYFNGKYQEKSLENVIVKQIRDGKFMLQLKNIDIDKGTISNILIKDTLQLLKEDSIVIILENKDSIVLSGFKNEPYYVGQMFGNKRFLGCYFAKCINRKDTLNVLNGILYLDN</sequence>
<keyword evidence="1" id="KW-0812">Transmembrane</keyword>
<keyword evidence="1" id="KW-1133">Transmembrane helix</keyword>
<dbReference type="RefSeq" id="WP_095918577.1">
    <property type="nucleotide sequence ID" value="NZ_CP022389.1"/>
</dbReference>
<protein>
    <recommendedName>
        <fullName evidence="4">Transmembrane protein</fullName>
    </recommendedName>
</protein>
<name>A0AAC9Z317_9FLAO</name>
<feature type="transmembrane region" description="Helical" evidence="1">
    <location>
        <begin position="13"/>
        <end position="32"/>
    </location>
</feature>
<proteinExistence type="predicted"/>